<dbReference type="SMART" id="SM00342">
    <property type="entry name" value="HTH_ARAC"/>
    <property type="match status" value="1"/>
</dbReference>
<dbReference type="RefSeq" id="WP_191050013.1">
    <property type="nucleotide sequence ID" value="NZ_JACXRZ010000003.1"/>
</dbReference>
<keyword evidence="6" id="KW-1185">Reference proteome</keyword>
<dbReference type="PROSITE" id="PS00041">
    <property type="entry name" value="HTH_ARAC_FAMILY_1"/>
    <property type="match status" value="1"/>
</dbReference>
<protein>
    <submittedName>
        <fullName evidence="5">Helix-turn-helix domain-containing protein</fullName>
    </submittedName>
</protein>
<sequence>MLILDTDDLPRAAGADAYRAIVLAETGTCALELEMDDDGVFRRRLEQWRLGAITMHATHGSGMRYWQTARHLRMDSWNIVSVMTQSVGRGGFIWNDLQQSVTRDELVVTNKSAGYWEYNWAGFGSALAFMFDLDEVALPERMVHSAVPRVIHSTVTPLLLSHLRLLHRNADRLESQPDVESIGESTVALVRALVASVGADQSTRQDVAEETRLVRILAYIRAHITDPDLTPQHLAQVHNISLRSLYRLCEDGGLSLEKWIIRRRLDGARQDLTSPEHAHRTIDAIALSWGFTHPSHFSRRFRDTYGITPRDARRKIVNAPNPPISGT</sequence>
<reference evidence="5 6" key="1">
    <citation type="submission" date="2020-09" db="EMBL/GenBank/DDBJ databases">
        <title>Actinomycete isolated from the Camponotus japonicus Mayr.</title>
        <authorList>
            <person name="Gong X."/>
        </authorList>
    </citation>
    <scope>NUCLEOTIDE SEQUENCE [LARGE SCALE GENOMIC DNA]</scope>
    <source>
        <strain evidence="5 6">2C-HV3</strain>
    </source>
</reference>
<accession>A0ABR8KTS5</accession>
<name>A0ABR8KTS5_9ACTN</name>
<evidence type="ECO:0000259" key="4">
    <source>
        <dbReference type="PROSITE" id="PS01124"/>
    </source>
</evidence>
<dbReference type="InterPro" id="IPR018060">
    <property type="entry name" value="HTH_AraC"/>
</dbReference>
<evidence type="ECO:0000256" key="1">
    <source>
        <dbReference type="ARBA" id="ARBA00023015"/>
    </source>
</evidence>
<gene>
    <name evidence="5" type="ORF">IEQ31_03070</name>
</gene>
<evidence type="ECO:0000256" key="2">
    <source>
        <dbReference type="ARBA" id="ARBA00023125"/>
    </source>
</evidence>
<keyword evidence="2" id="KW-0238">DNA-binding</keyword>
<dbReference type="PRINTS" id="PR00032">
    <property type="entry name" value="HTHARAC"/>
</dbReference>
<dbReference type="InterPro" id="IPR020449">
    <property type="entry name" value="Tscrpt_reg_AraC-type_HTH"/>
</dbReference>
<dbReference type="InterPro" id="IPR009057">
    <property type="entry name" value="Homeodomain-like_sf"/>
</dbReference>
<keyword evidence="1" id="KW-0805">Transcription regulation</keyword>
<dbReference type="PANTHER" id="PTHR46796">
    <property type="entry name" value="HTH-TYPE TRANSCRIPTIONAL ACTIVATOR RHAS-RELATED"/>
    <property type="match status" value="1"/>
</dbReference>
<dbReference type="PROSITE" id="PS01124">
    <property type="entry name" value="HTH_ARAC_FAMILY_2"/>
    <property type="match status" value="1"/>
</dbReference>
<dbReference type="Proteomes" id="UP000653231">
    <property type="component" value="Unassembled WGS sequence"/>
</dbReference>
<keyword evidence="3" id="KW-0804">Transcription</keyword>
<evidence type="ECO:0000313" key="6">
    <source>
        <dbReference type="Proteomes" id="UP000653231"/>
    </source>
</evidence>
<dbReference type="Gene3D" id="1.10.10.60">
    <property type="entry name" value="Homeodomain-like"/>
    <property type="match status" value="1"/>
</dbReference>
<organism evidence="5 6">
    <name type="scientific">Microbispora bryophytorum subsp. camponoti</name>
    <dbReference type="NCBI Taxonomy" id="1677852"/>
    <lineage>
        <taxon>Bacteria</taxon>
        <taxon>Bacillati</taxon>
        <taxon>Actinomycetota</taxon>
        <taxon>Actinomycetes</taxon>
        <taxon>Streptosporangiales</taxon>
        <taxon>Streptosporangiaceae</taxon>
        <taxon>Microbispora</taxon>
    </lineage>
</organism>
<evidence type="ECO:0000256" key="3">
    <source>
        <dbReference type="ARBA" id="ARBA00023163"/>
    </source>
</evidence>
<dbReference type="PANTHER" id="PTHR46796:SF6">
    <property type="entry name" value="ARAC SUBFAMILY"/>
    <property type="match status" value="1"/>
</dbReference>
<dbReference type="Pfam" id="PF12833">
    <property type="entry name" value="HTH_18"/>
    <property type="match status" value="1"/>
</dbReference>
<feature type="domain" description="HTH araC/xylS-type" evidence="4">
    <location>
        <begin position="214"/>
        <end position="315"/>
    </location>
</feature>
<dbReference type="SUPFAM" id="SSF46689">
    <property type="entry name" value="Homeodomain-like"/>
    <property type="match status" value="1"/>
</dbReference>
<proteinExistence type="predicted"/>
<dbReference type="InterPro" id="IPR018062">
    <property type="entry name" value="HTH_AraC-typ_CS"/>
</dbReference>
<dbReference type="EMBL" id="JACXRZ010000003">
    <property type="protein sequence ID" value="MBD3142169.1"/>
    <property type="molecule type" value="Genomic_DNA"/>
</dbReference>
<evidence type="ECO:0000313" key="5">
    <source>
        <dbReference type="EMBL" id="MBD3142169.1"/>
    </source>
</evidence>
<comment type="caution">
    <text evidence="5">The sequence shown here is derived from an EMBL/GenBank/DDBJ whole genome shotgun (WGS) entry which is preliminary data.</text>
</comment>
<dbReference type="InterPro" id="IPR050204">
    <property type="entry name" value="AraC_XylS_family_regulators"/>
</dbReference>